<feature type="transmembrane region" description="Helical" evidence="6">
    <location>
        <begin position="7"/>
        <end position="25"/>
    </location>
</feature>
<feature type="transmembrane region" description="Helical" evidence="6">
    <location>
        <begin position="166"/>
        <end position="190"/>
    </location>
</feature>
<protein>
    <recommendedName>
        <fullName evidence="9">Lysylphosphatidylglycerol synthase TM region</fullName>
    </recommendedName>
</protein>
<dbReference type="AlphaFoldDB" id="A0A1N6UKY9"/>
<evidence type="ECO:0000313" key="8">
    <source>
        <dbReference type="Proteomes" id="UP000185924"/>
    </source>
</evidence>
<dbReference type="GO" id="GO:0005886">
    <property type="term" value="C:plasma membrane"/>
    <property type="evidence" value="ECO:0007669"/>
    <property type="project" value="UniProtKB-SubCell"/>
</dbReference>
<dbReference type="PANTHER" id="PTHR39087:SF2">
    <property type="entry name" value="UPF0104 MEMBRANE PROTEIN MJ1595"/>
    <property type="match status" value="1"/>
</dbReference>
<feature type="transmembrane region" description="Helical" evidence="6">
    <location>
        <begin position="225"/>
        <end position="247"/>
    </location>
</feature>
<evidence type="ECO:0000256" key="4">
    <source>
        <dbReference type="ARBA" id="ARBA00022989"/>
    </source>
</evidence>
<reference evidence="8" key="1">
    <citation type="submission" date="2017-01" db="EMBL/GenBank/DDBJ databases">
        <authorList>
            <person name="Varghese N."/>
            <person name="Submissions S."/>
        </authorList>
    </citation>
    <scope>NUCLEOTIDE SEQUENCE [LARGE SCALE GENOMIC DNA]</scope>
    <source>
        <strain evidence="8">DM9</strain>
    </source>
</reference>
<sequence>MRKLLSLLKYSLLLGLSAFLMWYALKELDFEKLWTELQNISYGWLVLSVLMGIAAYLSRAYRWHMQIRPTGYTPSFKNTYNAMMVGYLANLVLPRMGEVVRCSMLRRSNGIPVNTAFGTVIAERIIDMVMLLLFLGLTFMLEVNRLRDFLFSLFTDKYASLEQSFGSLYLLVVLLMVVGAVFLVLGLLYLNKLRQNTFFKRAVTFVRGMLQGVFSITKIENQAAFWGHTLFVWAMYYGMSLVVFYAIPATSGLTPVAGLSVLVIGTLGMAAPVQGGVGVYHLLVQTVLLLYGIPKEAGMAYALVAHTSQTLLVVAMGVLSFIAGMLHKPAAVEEHTQANPPIHEFER</sequence>
<name>A0A1N6UKY9_9BACT</name>
<evidence type="ECO:0000256" key="2">
    <source>
        <dbReference type="ARBA" id="ARBA00022475"/>
    </source>
</evidence>
<comment type="subcellular location">
    <subcellularLocation>
        <location evidence="1">Cell membrane</location>
        <topology evidence="1">Multi-pass membrane protein</topology>
    </subcellularLocation>
</comment>
<keyword evidence="5 6" id="KW-0472">Membrane</keyword>
<feature type="transmembrane region" description="Helical" evidence="6">
    <location>
        <begin position="125"/>
        <end position="146"/>
    </location>
</feature>
<evidence type="ECO:0000256" key="3">
    <source>
        <dbReference type="ARBA" id="ARBA00022692"/>
    </source>
</evidence>
<dbReference type="STRING" id="1077936.SAMN05421545_0942"/>
<evidence type="ECO:0000256" key="5">
    <source>
        <dbReference type="ARBA" id="ARBA00023136"/>
    </source>
</evidence>
<dbReference type="RefSeq" id="WP_076421291.1">
    <property type="nucleotide sequence ID" value="NZ_FTNM01000001.1"/>
</dbReference>
<proteinExistence type="predicted"/>
<keyword evidence="4 6" id="KW-1133">Transmembrane helix</keyword>
<dbReference type="Pfam" id="PF03706">
    <property type="entry name" value="LPG_synthase_TM"/>
    <property type="match status" value="1"/>
</dbReference>
<feature type="transmembrane region" description="Helical" evidence="6">
    <location>
        <begin position="303"/>
        <end position="326"/>
    </location>
</feature>
<dbReference type="EMBL" id="FTNM01000001">
    <property type="protein sequence ID" value="SIQ66289.1"/>
    <property type="molecule type" value="Genomic_DNA"/>
</dbReference>
<organism evidence="7 8">
    <name type="scientific">Pontibacter lucknowensis</name>
    <dbReference type="NCBI Taxonomy" id="1077936"/>
    <lineage>
        <taxon>Bacteria</taxon>
        <taxon>Pseudomonadati</taxon>
        <taxon>Bacteroidota</taxon>
        <taxon>Cytophagia</taxon>
        <taxon>Cytophagales</taxon>
        <taxon>Hymenobacteraceae</taxon>
        <taxon>Pontibacter</taxon>
    </lineage>
</organism>
<gene>
    <name evidence="7" type="ORF">SAMN05421545_0942</name>
</gene>
<dbReference type="OrthoDB" id="9812094at2"/>
<dbReference type="InterPro" id="IPR022791">
    <property type="entry name" value="L-PG_synthase/AglD"/>
</dbReference>
<dbReference type="NCBIfam" id="TIGR00374">
    <property type="entry name" value="flippase-like domain"/>
    <property type="match status" value="1"/>
</dbReference>
<dbReference type="PANTHER" id="PTHR39087">
    <property type="entry name" value="UPF0104 MEMBRANE PROTEIN MJ1595"/>
    <property type="match status" value="1"/>
</dbReference>
<feature type="transmembrane region" description="Helical" evidence="6">
    <location>
        <begin position="259"/>
        <end position="283"/>
    </location>
</feature>
<evidence type="ECO:0000256" key="1">
    <source>
        <dbReference type="ARBA" id="ARBA00004651"/>
    </source>
</evidence>
<feature type="transmembrane region" description="Helical" evidence="6">
    <location>
        <begin position="40"/>
        <end position="58"/>
    </location>
</feature>
<keyword evidence="2" id="KW-1003">Cell membrane</keyword>
<keyword evidence="8" id="KW-1185">Reference proteome</keyword>
<accession>A0A1N6UKY9</accession>
<evidence type="ECO:0000256" key="6">
    <source>
        <dbReference type="SAM" id="Phobius"/>
    </source>
</evidence>
<evidence type="ECO:0000313" key="7">
    <source>
        <dbReference type="EMBL" id="SIQ66289.1"/>
    </source>
</evidence>
<dbReference type="Proteomes" id="UP000185924">
    <property type="component" value="Unassembled WGS sequence"/>
</dbReference>
<evidence type="ECO:0008006" key="9">
    <source>
        <dbReference type="Google" id="ProtNLM"/>
    </source>
</evidence>
<keyword evidence="3 6" id="KW-0812">Transmembrane</keyword>